<name>A0A9P6ILP5_9FUNG</name>
<dbReference type="OrthoDB" id="2445919at2759"/>
<evidence type="ECO:0000313" key="2">
    <source>
        <dbReference type="EMBL" id="KAF9937221.1"/>
    </source>
</evidence>
<proteinExistence type="predicted"/>
<feature type="region of interest" description="Disordered" evidence="1">
    <location>
        <begin position="215"/>
        <end position="236"/>
    </location>
</feature>
<protein>
    <submittedName>
        <fullName evidence="2">Uncharacterized protein</fullName>
    </submittedName>
</protein>
<evidence type="ECO:0000313" key="3">
    <source>
        <dbReference type="Proteomes" id="UP000749646"/>
    </source>
</evidence>
<gene>
    <name evidence="2" type="ORF">BGZ65_001686</name>
</gene>
<dbReference type="Proteomes" id="UP000749646">
    <property type="component" value="Unassembled WGS sequence"/>
</dbReference>
<reference evidence="2" key="1">
    <citation type="journal article" date="2020" name="Fungal Divers.">
        <title>Resolving the Mortierellaceae phylogeny through synthesis of multi-gene phylogenetics and phylogenomics.</title>
        <authorList>
            <person name="Vandepol N."/>
            <person name="Liber J."/>
            <person name="Desiro A."/>
            <person name="Na H."/>
            <person name="Kennedy M."/>
            <person name="Barry K."/>
            <person name="Grigoriev I.V."/>
            <person name="Miller A.N."/>
            <person name="O'Donnell K."/>
            <person name="Stajich J.E."/>
            <person name="Bonito G."/>
        </authorList>
    </citation>
    <scope>NUCLEOTIDE SEQUENCE</scope>
    <source>
        <strain evidence="2">MES-2147</strain>
    </source>
</reference>
<organism evidence="2 3">
    <name type="scientific">Modicella reniformis</name>
    <dbReference type="NCBI Taxonomy" id="1440133"/>
    <lineage>
        <taxon>Eukaryota</taxon>
        <taxon>Fungi</taxon>
        <taxon>Fungi incertae sedis</taxon>
        <taxon>Mucoromycota</taxon>
        <taxon>Mortierellomycotina</taxon>
        <taxon>Mortierellomycetes</taxon>
        <taxon>Mortierellales</taxon>
        <taxon>Mortierellaceae</taxon>
        <taxon>Modicella</taxon>
    </lineage>
</organism>
<comment type="caution">
    <text evidence="2">The sequence shown here is derived from an EMBL/GenBank/DDBJ whole genome shotgun (WGS) entry which is preliminary data.</text>
</comment>
<dbReference type="AlphaFoldDB" id="A0A9P6ILP5"/>
<evidence type="ECO:0000256" key="1">
    <source>
        <dbReference type="SAM" id="MobiDB-lite"/>
    </source>
</evidence>
<accession>A0A9P6ILP5</accession>
<keyword evidence="3" id="KW-1185">Reference proteome</keyword>
<sequence>MVASMVADIRTHFRRLPKVILNKLRAACFPEDEIRRFCQQFHIKDDYEDDGTNNADVNVTTGIDDGIEDDCDSDKNGVFIPNHIKECWTWIQKLKPSNRPVFFPRPGFGDSFMLFSEHAFIDILWGGRKGNKDHPTRQIMDTFLPKAEALELANSQYGELFRRLFIGDPATIRERKDCNQTMYGRKATTMQQLHNNGELENEKVKEYVARRSQYLKQKKENDGGGSSSSSTLVEPELPTATGTKHCVLSNILRTNGLEIHAMGFDVKRKRIWGTERVPIQDITRAMPNNNAVAKVLGDDPLNVVCVGVDPGEIVSASFCAVDPKRPQQPSNLLVRRAAIYSPALKHRTWMEKAKRERLPEQARTPEMTTYRRPSINELEQALSRDNSINRFVYVYDALSSFYASQGYKRRRWDLKKATRAEYELALTGAMRTVDPAAGSHEKPSRPCLFIYGSAKFNTRLDSP</sequence>
<dbReference type="EMBL" id="JAAAHW010009707">
    <property type="protein sequence ID" value="KAF9937221.1"/>
    <property type="molecule type" value="Genomic_DNA"/>
</dbReference>